<dbReference type="NCBIfam" id="NF009917">
    <property type="entry name" value="PRK13377.1"/>
    <property type="match status" value="1"/>
</dbReference>
<dbReference type="InterPro" id="IPR036622">
    <property type="entry name" value="LigA_sf"/>
</dbReference>
<proteinExistence type="predicted"/>
<dbReference type="Proteomes" id="UP001209755">
    <property type="component" value="Unassembled WGS sequence"/>
</dbReference>
<dbReference type="Pfam" id="PF07746">
    <property type="entry name" value="LigA"/>
    <property type="match status" value="1"/>
</dbReference>
<feature type="domain" description="Extradiol ring-cleavage dioxygenase LigAB LigA subunit" evidence="1">
    <location>
        <begin position="26"/>
        <end position="112"/>
    </location>
</feature>
<reference evidence="3" key="1">
    <citation type="submission" date="2023-07" db="EMBL/GenBank/DDBJ databases">
        <title>Genome sequencing of Purple Non-Sulfur Bacteria from various extreme environments.</title>
        <authorList>
            <person name="Mayer M."/>
        </authorList>
    </citation>
    <scope>NUCLEOTIDE SEQUENCE [LARGE SCALE GENOMIC DNA]</scope>
    <source>
        <strain evidence="3">DSM 17935</strain>
    </source>
</reference>
<dbReference type="InterPro" id="IPR014159">
    <property type="entry name" value="PCA_LigA"/>
</dbReference>
<keyword evidence="3" id="KW-1185">Reference proteome</keyword>
<dbReference type="Gene3D" id="1.10.700.10">
    <property type="entry name" value="Dioxygenase LigAB, LigA subunit"/>
    <property type="match status" value="1"/>
</dbReference>
<accession>A0ABT3HB45</accession>
<organism evidence="2 3">
    <name type="scientific">Rhodobium gokarnense</name>
    <dbReference type="NCBI Taxonomy" id="364296"/>
    <lineage>
        <taxon>Bacteria</taxon>
        <taxon>Pseudomonadati</taxon>
        <taxon>Pseudomonadota</taxon>
        <taxon>Alphaproteobacteria</taxon>
        <taxon>Hyphomicrobiales</taxon>
        <taxon>Rhodobiaceae</taxon>
        <taxon>Rhodobium</taxon>
    </lineage>
</organism>
<protein>
    <submittedName>
        <fullName evidence="2">Protocatechuate 4,5-dioxygenase alpha chain</fullName>
        <ecNumber evidence="2">1.13.11.8</ecNumber>
    </submittedName>
</protein>
<dbReference type="InterPro" id="IPR011986">
    <property type="entry name" value="Xdiol_dOase_LigA"/>
</dbReference>
<gene>
    <name evidence="2" type="ORF">M2319_001847</name>
</gene>
<evidence type="ECO:0000313" key="3">
    <source>
        <dbReference type="Proteomes" id="UP001209755"/>
    </source>
</evidence>
<keyword evidence="2" id="KW-0560">Oxidoreductase</keyword>
<dbReference type="EC" id="1.13.11.8" evidence="2"/>
<dbReference type="GO" id="GO:0018579">
    <property type="term" value="F:protocatechuate 4,5-dioxygenase activity"/>
    <property type="evidence" value="ECO:0007669"/>
    <property type="project" value="UniProtKB-EC"/>
</dbReference>
<name>A0ABT3HB45_9HYPH</name>
<dbReference type="SUPFAM" id="SSF48076">
    <property type="entry name" value="LigA subunit of an aromatic-ring-opening dioxygenase LigAB"/>
    <property type="match status" value="1"/>
</dbReference>
<dbReference type="NCBIfam" id="TIGR02792">
    <property type="entry name" value="PCA_ligA"/>
    <property type="match status" value="1"/>
</dbReference>
<comment type="caution">
    <text evidence="2">The sequence shown here is derived from an EMBL/GenBank/DDBJ whole genome shotgun (WGS) entry which is preliminary data.</text>
</comment>
<sequence length="130" mass="14762">MSGNDYHDIPGTFVFDAEQSRQGYHLNMFCMSLRQAKNREAFLADEAAYLDRYPMSAEQRQAVLSRDWNEMLRLGGNIYYTSKLAATDGITFQDLAAIMTGMDRDAYRQMMVAGGRPIEGNRTKGDWDNG</sequence>
<dbReference type="EMBL" id="JAOQNS010000004">
    <property type="protein sequence ID" value="MCW2307516.1"/>
    <property type="molecule type" value="Genomic_DNA"/>
</dbReference>
<evidence type="ECO:0000259" key="1">
    <source>
        <dbReference type="Pfam" id="PF07746"/>
    </source>
</evidence>
<dbReference type="CDD" id="cd07924">
    <property type="entry name" value="PCA_45_Doxase_A"/>
    <property type="match status" value="1"/>
</dbReference>
<evidence type="ECO:0000313" key="2">
    <source>
        <dbReference type="EMBL" id="MCW2307516.1"/>
    </source>
</evidence>
<dbReference type="RefSeq" id="WP_264601163.1">
    <property type="nucleotide sequence ID" value="NZ_JAOQNS010000004.1"/>
</dbReference>